<dbReference type="AlphaFoldDB" id="A0A7W1WW26"/>
<gene>
    <name evidence="1" type="ORF">H1S06_02755</name>
</gene>
<organism evidence="1 2">
    <name type="scientific">Marinobacterium marinum</name>
    <dbReference type="NCBI Taxonomy" id="2756129"/>
    <lineage>
        <taxon>Bacteria</taxon>
        <taxon>Pseudomonadati</taxon>
        <taxon>Pseudomonadota</taxon>
        <taxon>Gammaproteobacteria</taxon>
        <taxon>Oceanospirillales</taxon>
        <taxon>Oceanospirillaceae</taxon>
        <taxon>Marinobacterium</taxon>
    </lineage>
</organism>
<sequence>MAQNATVHKVHVQLADMDRHHYADYSHTLAQHPSETEERLMMRLLAFMLRADERLEFTRGLCADDEPDLWLKDYAGDIEIWIDVGLPSEKRIRKACNRARQVLVIAYGSEQAVTPWWEGVKGQLHRFDNLQLWRVPADQSRQLADLVQRGMHFQCTIEDGQVWVSDQEHSLMIEPQSLWPSA</sequence>
<comment type="caution">
    <text evidence="1">The sequence shown here is derived from an EMBL/GenBank/DDBJ whole genome shotgun (WGS) entry which is preliminary data.</text>
</comment>
<proteinExistence type="predicted"/>
<dbReference type="Pfam" id="PF07152">
    <property type="entry name" value="YaeQ"/>
    <property type="match status" value="1"/>
</dbReference>
<protein>
    <submittedName>
        <fullName evidence="1">YaeQ family protein</fullName>
    </submittedName>
</protein>
<dbReference type="SMART" id="SM01322">
    <property type="entry name" value="YaeQ"/>
    <property type="match status" value="1"/>
</dbReference>
<dbReference type="InterPro" id="IPR011335">
    <property type="entry name" value="Restrct_endonuc-II-like"/>
</dbReference>
<dbReference type="EMBL" id="JACEMT010000033">
    <property type="protein sequence ID" value="MBA4501286.1"/>
    <property type="molecule type" value="Genomic_DNA"/>
</dbReference>
<dbReference type="PANTHER" id="PTHR38784:SF1">
    <property type="entry name" value="SUCROSE PHOSPHORYLASE"/>
    <property type="match status" value="1"/>
</dbReference>
<dbReference type="CDD" id="cd22368">
    <property type="entry name" value="YaeQ-like"/>
    <property type="match status" value="1"/>
</dbReference>
<accession>A0A7W1WW26</accession>
<name>A0A7W1WW26_9GAMM</name>
<dbReference type="PANTHER" id="PTHR38784">
    <property type="entry name" value="SUCROSE PHOSPHORYLASE"/>
    <property type="match status" value="1"/>
</dbReference>
<dbReference type="InterPro" id="IPR009822">
    <property type="entry name" value="YaeQ"/>
</dbReference>
<dbReference type="Proteomes" id="UP000538931">
    <property type="component" value="Unassembled WGS sequence"/>
</dbReference>
<evidence type="ECO:0000313" key="1">
    <source>
        <dbReference type="EMBL" id="MBA4501286.1"/>
    </source>
</evidence>
<dbReference type="InterPro" id="IPR038590">
    <property type="entry name" value="YaeQ_sf"/>
</dbReference>
<dbReference type="PIRSF" id="PIRSF011484">
    <property type="entry name" value="YaeQ"/>
    <property type="match status" value="1"/>
</dbReference>
<dbReference type="SUPFAM" id="SSF52980">
    <property type="entry name" value="Restriction endonuclease-like"/>
    <property type="match status" value="1"/>
</dbReference>
<reference evidence="1 2" key="1">
    <citation type="submission" date="2020-07" db="EMBL/GenBank/DDBJ databases">
        <title>Bacterium isolated from marien macroalgae.</title>
        <authorList>
            <person name="Zhu K."/>
            <person name="Lu D."/>
            <person name="Du Z."/>
        </authorList>
    </citation>
    <scope>NUCLEOTIDE SEQUENCE [LARGE SCALE GENOMIC DNA]</scope>
    <source>
        <strain evidence="1 2">3-1745</strain>
    </source>
</reference>
<dbReference type="Gene3D" id="3.10.640.10">
    <property type="entry name" value="Restriction endonuclease-like alpha-beta roll domain"/>
    <property type="match status" value="1"/>
</dbReference>
<evidence type="ECO:0000313" key="2">
    <source>
        <dbReference type="Proteomes" id="UP000538931"/>
    </source>
</evidence>
<keyword evidence="2" id="KW-1185">Reference proteome</keyword>
<dbReference type="RefSeq" id="WP_181736973.1">
    <property type="nucleotide sequence ID" value="NZ_JACEMT010000033.1"/>
</dbReference>